<keyword evidence="3" id="KW-0677">Repeat</keyword>
<dbReference type="SUPFAM" id="SSF57850">
    <property type="entry name" value="RING/U-box"/>
    <property type="match status" value="1"/>
</dbReference>
<feature type="region of interest" description="Disordered" evidence="10">
    <location>
        <begin position="234"/>
        <end position="253"/>
    </location>
</feature>
<dbReference type="Pfam" id="PF00533">
    <property type="entry name" value="BRCT"/>
    <property type="match status" value="1"/>
</dbReference>
<feature type="region of interest" description="Disordered" evidence="10">
    <location>
        <begin position="94"/>
        <end position="161"/>
    </location>
</feature>
<evidence type="ECO:0000256" key="4">
    <source>
        <dbReference type="ARBA" id="ARBA00022763"/>
    </source>
</evidence>
<evidence type="ECO:0000313" key="13">
    <source>
        <dbReference type="EMBL" id="KAL2622589.1"/>
    </source>
</evidence>
<evidence type="ECO:0000259" key="12">
    <source>
        <dbReference type="PROSITE" id="PS50172"/>
    </source>
</evidence>
<dbReference type="Proteomes" id="UP001605036">
    <property type="component" value="Unassembled WGS sequence"/>
</dbReference>
<dbReference type="InterPro" id="IPR017907">
    <property type="entry name" value="Znf_RING_CS"/>
</dbReference>
<keyword evidence="7" id="KW-0234">DNA repair</keyword>
<dbReference type="InterPro" id="IPR001841">
    <property type="entry name" value="Znf_RING"/>
</dbReference>
<dbReference type="GO" id="GO:0006281">
    <property type="term" value="P:DNA repair"/>
    <property type="evidence" value="ECO:0007669"/>
    <property type="project" value="UniProtKB-KW"/>
</dbReference>
<feature type="compositionally biased region" description="Basic and acidic residues" evidence="10">
    <location>
        <begin position="397"/>
        <end position="406"/>
    </location>
</feature>
<evidence type="ECO:0000259" key="11">
    <source>
        <dbReference type="PROSITE" id="PS50089"/>
    </source>
</evidence>
<dbReference type="PANTHER" id="PTHR13763">
    <property type="entry name" value="BREAST CANCER TYPE 1 SUSCEPTIBILITY PROTEIN BRCA1"/>
    <property type="match status" value="1"/>
</dbReference>
<evidence type="ECO:0000256" key="1">
    <source>
        <dbReference type="ARBA" id="ARBA00004123"/>
    </source>
</evidence>
<evidence type="ECO:0000256" key="10">
    <source>
        <dbReference type="SAM" id="MobiDB-lite"/>
    </source>
</evidence>
<evidence type="ECO:0000256" key="5">
    <source>
        <dbReference type="ARBA" id="ARBA00022771"/>
    </source>
</evidence>
<feature type="region of interest" description="Disordered" evidence="10">
    <location>
        <begin position="370"/>
        <end position="420"/>
    </location>
</feature>
<dbReference type="InterPro" id="IPR013083">
    <property type="entry name" value="Znf_RING/FYVE/PHD"/>
</dbReference>
<dbReference type="SMART" id="SM00292">
    <property type="entry name" value="BRCT"/>
    <property type="match status" value="2"/>
</dbReference>
<evidence type="ECO:0000256" key="3">
    <source>
        <dbReference type="ARBA" id="ARBA00022737"/>
    </source>
</evidence>
<name>A0ABD1Y760_9MARC</name>
<dbReference type="Gene3D" id="3.40.50.10190">
    <property type="entry name" value="BRCT domain"/>
    <property type="match status" value="2"/>
</dbReference>
<feature type="domain" description="BRCT" evidence="12">
    <location>
        <begin position="752"/>
        <end position="869"/>
    </location>
</feature>
<gene>
    <name evidence="13" type="ORF">R1flu_002794</name>
</gene>
<comment type="caution">
    <text evidence="13">The sequence shown here is derived from an EMBL/GenBank/DDBJ whole genome shotgun (WGS) entry which is preliminary data.</text>
</comment>
<feature type="compositionally biased region" description="Acidic residues" evidence="10">
    <location>
        <begin position="143"/>
        <end position="152"/>
    </location>
</feature>
<evidence type="ECO:0008006" key="15">
    <source>
        <dbReference type="Google" id="ProtNLM"/>
    </source>
</evidence>
<dbReference type="AlphaFoldDB" id="A0ABD1Y760"/>
<dbReference type="PROSITE" id="PS00518">
    <property type="entry name" value="ZF_RING_1"/>
    <property type="match status" value="1"/>
</dbReference>
<keyword evidence="8" id="KW-0539">Nucleus</keyword>
<dbReference type="SUPFAM" id="SSF52113">
    <property type="entry name" value="BRCT domain"/>
    <property type="match status" value="2"/>
</dbReference>
<dbReference type="PROSITE" id="PS50089">
    <property type="entry name" value="ZF_RING_2"/>
    <property type="match status" value="1"/>
</dbReference>
<keyword evidence="4" id="KW-0227">DNA damage</keyword>
<dbReference type="InterPro" id="IPR001357">
    <property type="entry name" value="BRCT_dom"/>
</dbReference>
<dbReference type="Gene3D" id="3.30.40.10">
    <property type="entry name" value="Zinc/RING finger domain, C3HC4 (zinc finger)"/>
    <property type="match status" value="1"/>
</dbReference>
<keyword evidence="2" id="KW-0479">Metal-binding</keyword>
<dbReference type="CDD" id="cd17734">
    <property type="entry name" value="BRCT_Bard1_rpt1"/>
    <property type="match status" value="1"/>
</dbReference>
<dbReference type="PANTHER" id="PTHR13763:SF0">
    <property type="entry name" value="BREAST CANCER TYPE 1 SUSCEPTIBILITY PROTEIN"/>
    <property type="match status" value="1"/>
</dbReference>
<comment type="subcellular location">
    <subcellularLocation>
        <location evidence="1">Nucleus</location>
    </subcellularLocation>
</comment>
<keyword evidence="5 9" id="KW-0863">Zinc-finger</keyword>
<keyword evidence="6" id="KW-0862">Zinc</keyword>
<feature type="domain" description="RING-type" evidence="11">
    <location>
        <begin position="13"/>
        <end position="51"/>
    </location>
</feature>
<dbReference type="SMART" id="SM00184">
    <property type="entry name" value="RING"/>
    <property type="match status" value="1"/>
</dbReference>
<keyword evidence="14" id="KW-1185">Reference proteome</keyword>
<dbReference type="EMBL" id="JBHFFA010000006">
    <property type="protein sequence ID" value="KAL2622589.1"/>
    <property type="molecule type" value="Genomic_DNA"/>
</dbReference>
<organism evidence="13 14">
    <name type="scientific">Riccia fluitans</name>
    <dbReference type="NCBI Taxonomy" id="41844"/>
    <lineage>
        <taxon>Eukaryota</taxon>
        <taxon>Viridiplantae</taxon>
        <taxon>Streptophyta</taxon>
        <taxon>Embryophyta</taxon>
        <taxon>Marchantiophyta</taxon>
        <taxon>Marchantiopsida</taxon>
        <taxon>Marchantiidae</taxon>
        <taxon>Marchantiales</taxon>
        <taxon>Ricciaceae</taxon>
        <taxon>Riccia</taxon>
    </lineage>
</organism>
<protein>
    <recommendedName>
        <fullName evidence="15">RING-type E3 ubiquitin transferase BRCA1</fullName>
    </recommendedName>
</protein>
<reference evidence="13 14" key="1">
    <citation type="submission" date="2024-09" db="EMBL/GenBank/DDBJ databases">
        <title>Chromosome-scale assembly of Riccia fluitans.</title>
        <authorList>
            <person name="Paukszto L."/>
            <person name="Sawicki J."/>
            <person name="Karawczyk K."/>
            <person name="Piernik-Szablinska J."/>
            <person name="Szczecinska M."/>
            <person name="Mazdziarz M."/>
        </authorList>
    </citation>
    <scope>NUCLEOTIDE SEQUENCE [LARGE SCALE GENOMIC DNA]</scope>
    <source>
        <strain evidence="13">Rf_01</strain>
        <tissue evidence="13">Aerial parts of the thallus</tissue>
    </source>
</reference>
<evidence type="ECO:0000313" key="14">
    <source>
        <dbReference type="Proteomes" id="UP001605036"/>
    </source>
</evidence>
<evidence type="ECO:0000256" key="6">
    <source>
        <dbReference type="ARBA" id="ARBA00022833"/>
    </source>
</evidence>
<evidence type="ECO:0000256" key="8">
    <source>
        <dbReference type="ARBA" id="ARBA00023242"/>
    </source>
</evidence>
<dbReference type="GO" id="GO:0005634">
    <property type="term" value="C:nucleus"/>
    <property type="evidence" value="ECO:0007669"/>
    <property type="project" value="UniProtKB-SubCell"/>
</dbReference>
<feature type="domain" description="BRCT" evidence="12">
    <location>
        <begin position="646"/>
        <end position="731"/>
    </location>
</feature>
<accession>A0ABD1Y760</accession>
<dbReference type="Pfam" id="PF13923">
    <property type="entry name" value="zf-C3HC4_2"/>
    <property type="match status" value="1"/>
</dbReference>
<evidence type="ECO:0000256" key="2">
    <source>
        <dbReference type="ARBA" id="ARBA00022723"/>
    </source>
</evidence>
<feature type="region of interest" description="Disordered" evidence="10">
    <location>
        <begin position="260"/>
        <end position="345"/>
    </location>
</feature>
<evidence type="ECO:0000256" key="7">
    <source>
        <dbReference type="ARBA" id="ARBA00023204"/>
    </source>
</evidence>
<proteinExistence type="predicted"/>
<dbReference type="GO" id="GO:0008270">
    <property type="term" value="F:zinc ion binding"/>
    <property type="evidence" value="ECO:0007669"/>
    <property type="project" value="UniProtKB-KW"/>
</dbReference>
<feature type="region of interest" description="Disordered" evidence="10">
    <location>
        <begin position="582"/>
        <end position="609"/>
    </location>
</feature>
<dbReference type="InterPro" id="IPR036420">
    <property type="entry name" value="BRCT_dom_sf"/>
</dbReference>
<dbReference type="FunFam" id="3.40.50.10190:FF:000006">
    <property type="entry name" value="Breast cancer type 1 susceptibility protein homolog"/>
    <property type="match status" value="1"/>
</dbReference>
<feature type="compositionally biased region" description="Polar residues" evidence="10">
    <location>
        <begin position="299"/>
        <end position="314"/>
    </location>
</feature>
<dbReference type="InterPro" id="IPR031099">
    <property type="entry name" value="BRCA1-associated"/>
</dbReference>
<dbReference type="PROSITE" id="PS50172">
    <property type="entry name" value="BRCT"/>
    <property type="match status" value="2"/>
</dbReference>
<sequence length="869" mass="94646">MSQLERMGSELRCAICLSLFKVAATISCNHTFCRSCILESLRTNSSCPVCKTHSSRREARPAPQMDSLVEIFRGMETSAGVNLFTTQPSTQAAFPENIAVLDKGKGGKGKTRGDNPPSRKKKAPNQSLDPRKRRRKTKGHDSDSDDGLDVDEGVARGSSQGVVLAKKRVQVLSPPPPPPYQKEEIRKRLVDLLHSDDNVQQDKAVDLNLDLELQGFPSLRQAFNELPQLTPFFWLPSDPAPSQDEPPPTQTQFLAEPLRPSFSDLKDSDDEGSLDDVQQPGKALERAHGEAEGYDSETFEWTQRPSSPELSCSPSKYRMQPCSKRTFTASQSKHEAQEMRQISPSGVEASLTGANLVSQAHPETLRNRVLGAPSTQSNPSSGHCEESQPPNFQRSLRSRDNGDVIRHSAPSPREATDSLNDSEAAIPANQTNVAKSQAATSEDKICEAAANRFLSLLRDDPPKVAPQPLPANTGVQAPTVQVQNDVVEKVVPVEKSKVAKEAASTACRFCGITGNCEQAGEMMRYQMGAVSNKHAHVHKLCAEWEQPWDAATTNVKIATTTRVPGDSKDVSGMRTTTLCTQHARKRCSVPRRQSRDSSNSTLENEPAEIPRVPAVRPYSRANRVTFVATEDNKSSKWASGLAQKWVLCGSGLDSEQKAQVASFASLVGATLVKDWSSAVTHVITGTDEQGAAKRTLKYLLAMLEGKWIVKIDWMNECILKKRPVAEDLHLVTCDVNGFFGGPCLSRLLAVSKGSKLFQGLSFYLSGDFSSVLKADLHSLVTAGGGILLHRKPLPLPVSSYTELPPPPEETPRAGQIIVLYNGEADSGKGRNLAQRIQEAMSVSIPAGAHALPCSWLLNSIAHCRLLPLN</sequence>
<evidence type="ECO:0000256" key="9">
    <source>
        <dbReference type="PROSITE-ProRule" id="PRU00175"/>
    </source>
</evidence>